<protein>
    <submittedName>
        <fullName evidence="1">Uncharacterized protein</fullName>
    </submittedName>
</protein>
<accession>W9RJ83</accession>
<evidence type="ECO:0000313" key="1">
    <source>
        <dbReference type="EMBL" id="EXB94260.1"/>
    </source>
</evidence>
<name>W9RJ83_9ROSA</name>
<dbReference type="Proteomes" id="UP000030645">
    <property type="component" value="Unassembled WGS sequence"/>
</dbReference>
<gene>
    <name evidence="1" type="ORF">L484_002807</name>
</gene>
<organism evidence="1 2">
    <name type="scientific">Morus notabilis</name>
    <dbReference type="NCBI Taxonomy" id="981085"/>
    <lineage>
        <taxon>Eukaryota</taxon>
        <taxon>Viridiplantae</taxon>
        <taxon>Streptophyta</taxon>
        <taxon>Embryophyta</taxon>
        <taxon>Tracheophyta</taxon>
        <taxon>Spermatophyta</taxon>
        <taxon>Magnoliopsida</taxon>
        <taxon>eudicotyledons</taxon>
        <taxon>Gunneridae</taxon>
        <taxon>Pentapetalae</taxon>
        <taxon>rosids</taxon>
        <taxon>fabids</taxon>
        <taxon>Rosales</taxon>
        <taxon>Moraceae</taxon>
        <taxon>Moreae</taxon>
        <taxon>Morus</taxon>
    </lineage>
</organism>
<reference evidence="2" key="1">
    <citation type="submission" date="2013-01" db="EMBL/GenBank/DDBJ databases">
        <title>Draft Genome Sequence of a Mulberry Tree, Morus notabilis C.K. Schneid.</title>
        <authorList>
            <person name="He N."/>
            <person name="Zhao S."/>
        </authorList>
    </citation>
    <scope>NUCLEOTIDE SEQUENCE</scope>
</reference>
<dbReference type="AlphaFoldDB" id="W9RJ83"/>
<evidence type="ECO:0000313" key="2">
    <source>
        <dbReference type="Proteomes" id="UP000030645"/>
    </source>
</evidence>
<dbReference type="EMBL" id="KE345141">
    <property type="protein sequence ID" value="EXB94260.1"/>
    <property type="molecule type" value="Genomic_DNA"/>
</dbReference>
<sequence>MTYSIEGVILAFDMCEEIFRCIKPPNDVFVCDGSHWRTDLMAWNGSLVLLFDNPSRGQMRSEPRSIDMWVMNDNNGGGRRGSYSWIKYLTIENLNGMLVPLTFWKSDELLMDDLEKEKLVSYNIHNKEFRDLDVDGCRQDGLSYVGA</sequence>
<proteinExistence type="predicted"/>
<keyword evidence="2" id="KW-1185">Reference proteome</keyword>